<feature type="transmembrane region" description="Helical" evidence="8">
    <location>
        <begin position="358"/>
        <end position="380"/>
    </location>
</feature>
<feature type="transmembrane region" description="Helical" evidence="8">
    <location>
        <begin position="105"/>
        <end position="125"/>
    </location>
</feature>
<evidence type="ECO:0000313" key="11">
    <source>
        <dbReference type="Proteomes" id="UP000000322"/>
    </source>
</evidence>
<dbReference type="AlphaFoldDB" id="D1BIT4"/>
<dbReference type="PANTHER" id="PTHR42682:SF4">
    <property type="entry name" value="NADH-UBIQUINONE_PLASTOQUINONE"/>
    <property type="match status" value="1"/>
</dbReference>
<dbReference type="eggNOG" id="COG0651">
    <property type="taxonomic scope" value="Bacteria"/>
</dbReference>
<feature type="transmembrane region" description="Helical" evidence="8">
    <location>
        <begin position="131"/>
        <end position="147"/>
    </location>
</feature>
<feature type="transmembrane region" description="Helical" evidence="8">
    <location>
        <begin position="199"/>
        <end position="223"/>
    </location>
</feature>
<dbReference type="InterPro" id="IPR001750">
    <property type="entry name" value="ND/Mrp_TM"/>
</dbReference>
<keyword evidence="3 7" id="KW-0812">Transmembrane</keyword>
<feature type="transmembrane region" description="Helical" evidence="8">
    <location>
        <begin position="565"/>
        <end position="585"/>
    </location>
</feature>
<feature type="transmembrane region" description="Helical" evidence="8">
    <location>
        <begin position="433"/>
        <end position="453"/>
    </location>
</feature>
<sequence>MTWLWIVSVLTPLATALALLLLAADPVRGEAARLRLVRFAPAALVPVLVLTVLGPSSVGALDVPWAFFGTTASLDSVGRPLLLVATVLYAAALSATSARGTDRPAVMSALLLVCFVGNATVFVAADAATFYLGYAVMSVCAYALVVHSGTAPARRAGRVYLALTMVSEMAVLVAVLLVVDAGGSRLVDAPAAVAASPHTSAIVALLILGFGIKCGLFPLHEWLPLAHPAAPPPGSAVLSGAMIKAGLVGWLRFLPLGEVALPVWSSILVVLALVSAFAALVPGALTRDPKVALAYSSISQMGFLGVLVGVALGAPELADACALAAVLYAVHHGMAKGGLFLSVTVWRLHGSGPWRGFVLAGMALLALAVAGAPLGSGAVAKYAGKSAVASAEPGLVDVTTVLPLVGTVSTLLLVRAAFCLLRSTEPEPRGVDQALVSWTVLVLGGTVATWYLAGIWSPVVSVPQLDAVTVWDATWPILLGLAVAGAVWAVARAGRLPRQVSDELVPAGDLIVPVERLVGATVRAADRGATRVGTWRDAVQTRTVAAAKRVPVSVLDRAEDRLTGWVPSGVAVLVVASVVGVVLAATR</sequence>
<dbReference type="GO" id="GO:0016829">
    <property type="term" value="F:lyase activity"/>
    <property type="evidence" value="ECO:0007669"/>
    <property type="project" value="UniProtKB-KW"/>
</dbReference>
<dbReference type="PANTHER" id="PTHR42682">
    <property type="entry name" value="HYDROGENASE-4 COMPONENT F"/>
    <property type="match status" value="1"/>
</dbReference>
<feature type="transmembrane region" description="Helical" evidence="8">
    <location>
        <begin position="326"/>
        <end position="346"/>
    </location>
</feature>
<feature type="transmembrane region" description="Helical" evidence="8">
    <location>
        <begin position="81"/>
        <end position="98"/>
    </location>
</feature>
<feature type="transmembrane region" description="Helical" evidence="8">
    <location>
        <begin position="400"/>
        <end position="421"/>
    </location>
</feature>
<dbReference type="GO" id="GO:0042773">
    <property type="term" value="P:ATP synthesis coupled electron transport"/>
    <property type="evidence" value="ECO:0007669"/>
    <property type="project" value="InterPro"/>
</dbReference>
<feature type="transmembrane region" description="Helical" evidence="8">
    <location>
        <begin position="473"/>
        <end position="491"/>
    </location>
</feature>
<feature type="transmembrane region" description="Helical" evidence="8">
    <location>
        <begin position="293"/>
        <end position="314"/>
    </location>
</feature>
<keyword evidence="6 8" id="KW-0472">Membrane</keyword>
<feature type="transmembrane region" description="Helical" evidence="8">
    <location>
        <begin position="159"/>
        <end position="179"/>
    </location>
</feature>
<keyword evidence="5" id="KW-0560">Oxidoreductase</keyword>
<dbReference type="RefSeq" id="WP_012865195.1">
    <property type="nucleotide sequence ID" value="NC_013521.1"/>
</dbReference>
<evidence type="ECO:0000256" key="4">
    <source>
        <dbReference type="ARBA" id="ARBA00022989"/>
    </source>
</evidence>
<evidence type="ECO:0000256" key="5">
    <source>
        <dbReference type="ARBA" id="ARBA00023002"/>
    </source>
</evidence>
<dbReference type="GO" id="GO:0016491">
    <property type="term" value="F:oxidoreductase activity"/>
    <property type="evidence" value="ECO:0007669"/>
    <property type="project" value="UniProtKB-KW"/>
</dbReference>
<evidence type="ECO:0000256" key="3">
    <source>
        <dbReference type="ARBA" id="ARBA00022692"/>
    </source>
</evidence>
<feature type="transmembrane region" description="Helical" evidence="8">
    <location>
        <begin position="36"/>
        <end position="61"/>
    </location>
</feature>
<dbReference type="EMBL" id="CP001819">
    <property type="protein sequence ID" value="ACZ20126.1"/>
    <property type="molecule type" value="Genomic_DNA"/>
</dbReference>
<evidence type="ECO:0000313" key="10">
    <source>
        <dbReference type="EMBL" id="ACZ20126.1"/>
    </source>
</evidence>
<dbReference type="HOGENOM" id="CLU_022930_0_0_11"/>
<evidence type="ECO:0000256" key="6">
    <source>
        <dbReference type="ARBA" id="ARBA00023136"/>
    </source>
</evidence>
<feature type="transmembrane region" description="Helical" evidence="8">
    <location>
        <begin position="259"/>
        <end position="281"/>
    </location>
</feature>
<feature type="domain" description="NADH:quinone oxidoreductase/Mrp antiporter transmembrane" evidence="9">
    <location>
        <begin position="124"/>
        <end position="343"/>
    </location>
</feature>
<keyword evidence="4 8" id="KW-1133">Transmembrane helix</keyword>
<organism evidence="10 11">
    <name type="scientific">Sanguibacter keddieii (strain ATCC 51767 / DSM 10542 / NCFB 3025 / ST-74)</name>
    <dbReference type="NCBI Taxonomy" id="446469"/>
    <lineage>
        <taxon>Bacteria</taxon>
        <taxon>Bacillati</taxon>
        <taxon>Actinomycetota</taxon>
        <taxon>Actinomycetes</taxon>
        <taxon>Micrococcales</taxon>
        <taxon>Sanguibacteraceae</taxon>
        <taxon>Sanguibacter</taxon>
    </lineage>
</organism>
<dbReference type="GO" id="GO:0008137">
    <property type="term" value="F:NADH dehydrogenase (ubiquinone) activity"/>
    <property type="evidence" value="ECO:0007669"/>
    <property type="project" value="InterPro"/>
</dbReference>
<dbReference type="Proteomes" id="UP000000322">
    <property type="component" value="Chromosome"/>
</dbReference>
<dbReference type="OrthoDB" id="9768329at2"/>
<dbReference type="STRING" id="446469.Sked_01540"/>
<evidence type="ECO:0000256" key="8">
    <source>
        <dbReference type="SAM" id="Phobius"/>
    </source>
</evidence>
<keyword evidence="11" id="KW-1185">Reference proteome</keyword>
<comment type="subcellular location">
    <subcellularLocation>
        <location evidence="1">Cell membrane</location>
        <topology evidence="1">Multi-pass membrane protein</topology>
    </subcellularLocation>
    <subcellularLocation>
        <location evidence="7">Membrane</location>
        <topology evidence="7">Multi-pass membrane protein</topology>
    </subcellularLocation>
</comment>
<evidence type="ECO:0000256" key="1">
    <source>
        <dbReference type="ARBA" id="ARBA00004651"/>
    </source>
</evidence>
<dbReference type="GO" id="GO:0005886">
    <property type="term" value="C:plasma membrane"/>
    <property type="evidence" value="ECO:0007669"/>
    <property type="project" value="UniProtKB-SubCell"/>
</dbReference>
<proteinExistence type="predicted"/>
<dbReference type="InterPro" id="IPR052175">
    <property type="entry name" value="ComplexI-like_HydComp"/>
</dbReference>
<dbReference type="Pfam" id="PF00361">
    <property type="entry name" value="Proton_antipo_M"/>
    <property type="match status" value="1"/>
</dbReference>
<evidence type="ECO:0000256" key="2">
    <source>
        <dbReference type="ARBA" id="ARBA00022475"/>
    </source>
</evidence>
<keyword evidence="2" id="KW-1003">Cell membrane</keyword>
<evidence type="ECO:0000259" key="9">
    <source>
        <dbReference type="Pfam" id="PF00361"/>
    </source>
</evidence>
<name>D1BIT4_SANKS</name>
<dbReference type="PRINTS" id="PR01437">
    <property type="entry name" value="NUOXDRDTASE4"/>
</dbReference>
<dbReference type="KEGG" id="ske:Sked_01540"/>
<protein>
    <submittedName>
        <fullName evidence="10">Formate hydrogenlyase subunit 3/multisubunit Na+/H+ antiporter, MnhD subunit</fullName>
    </submittedName>
</protein>
<feature type="transmembrane region" description="Helical" evidence="8">
    <location>
        <begin position="235"/>
        <end position="253"/>
    </location>
</feature>
<reference evidence="10 11" key="1">
    <citation type="journal article" date="2009" name="Stand. Genomic Sci.">
        <title>Complete genome sequence of Sanguibacter keddieii type strain (ST-74).</title>
        <authorList>
            <person name="Ivanova N."/>
            <person name="Sikorski J."/>
            <person name="Sims D."/>
            <person name="Brettin T."/>
            <person name="Detter J.C."/>
            <person name="Han C."/>
            <person name="Lapidus A."/>
            <person name="Copeland A."/>
            <person name="Glavina Del Rio T."/>
            <person name="Nolan M."/>
            <person name="Chen F."/>
            <person name="Lucas S."/>
            <person name="Tice H."/>
            <person name="Cheng J.F."/>
            <person name="Bruce D."/>
            <person name="Goodwin L."/>
            <person name="Pitluck S."/>
            <person name="Pati A."/>
            <person name="Mavromatis K."/>
            <person name="Chen A."/>
            <person name="Palaniappan K."/>
            <person name="D'haeseleer P."/>
            <person name="Chain P."/>
            <person name="Bristow J."/>
            <person name="Eisen J.A."/>
            <person name="Markowitz V."/>
            <person name="Hugenholtz P."/>
            <person name="Goker M."/>
            <person name="Pukall R."/>
            <person name="Klenk H.P."/>
            <person name="Kyrpides N.C."/>
        </authorList>
    </citation>
    <scope>NUCLEOTIDE SEQUENCE [LARGE SCALE GENOMIC DNA]</scope>
    <source>
        <strain evidence="11">ATCC 51767 / DSM 10542 / NCFB 3025 / ST-74</strain>
    </source>
</reference>
<gene>
    <name evidence="10" type="ordered locus">Sked_01540</name>
</gene>
<feature type="transmembrane region" description="Helical" evidence="8">
    <location>
        <begin position="6"/>
        <end position="24"/>
    </location>
</feature>
<evidence type="ECO:0000256" key="7">
    <source>
        <dbReference type="RuleBase" id="RU000320"/>
    </source>
</evidence>
<dbReference type="InterPro" id="IPR003918">
    <property type="entry name" value="NADH_UbQ_OxRdtase"/>
</dbReference>
<accession>D1BIT4</accession>